<dbReference type="PANTHER" id="PTHR47891:SF2">
    <property type="entry name" value="MAGNESIUM AND COBALT TRANSPORTER"/>
    <property type="match status" value="1"/>
</dbReference>
<evidence type="ECO:0000256" key="3">
    <source>
        <dbReference type="ARBA" id="ARBA00022692"/>
    </source>
</evidence>
<comment type="subcellular location">
    <subcellularLocation>
        <location evidence="1">Membrane</location>
        <topology evidence="1">Multi-pass membrane protein</topology>
    </subcellularLocation>
</comment>
<dbReference type="SUPFAM" id="SSF143865">
    <property type="entry name" value="CorA soluble domain-like"/>
    <property type="match status" value="1"/>
</dbReference>
<evidence type="ECO:0000256" key="6">
    <source>
        <dbReference type="SAM" id="Phobius"/>
    </source>
</evidence>
<feature type="transmembrane region" description="Helical" evidence="6">
    <location>
        <begin position="280"/>
        <end position="300"/>
    </location>
</feature>
<evidence type="ECO:0000313" key="7">
    <source>
        <dbReference type="EMBL" id="RLG69222.1"/>
    </source>
</evidence>
<name>A0A497JF14_9ARCH</name>
<dbReference type="Proteomes" id="UP000277633">
    <property type="component" value="Unassembled WGS sequence"/>
</dbReference>
<evidence type="ECO:0000256" key="5">
    <source>
        <dbReference type="ARBA" id="ARBA00023136"/>
    </source>
</evidence>
<evidence type="ECO:0000256" key="4">
    <source>
        <dbReference type="ARBA" id="ARBA00022989"/>
    </source>
</evidence>
<feature type="transmembrane region" description="Helical" evidence="6">
    <location>
        <begin position="248"/>
        <end position="268"/>
    </location>
</feature>
<organism evidence="7 8">
    <name type="scientific">Candidatus Iainarchaeum sp</name>
    <dbReference type="NCBI Taxonomy" id="3101447"/>
    <lineage>
        <taxon>Archaea</taxon>
        <taxon>Candidatus Iainarchaeota</taxon>
        <taxon>Candidatus Iainarchaeia</taxon>
        <taxon>Candidatus Iainarchaeales</taxon>
        <taxon>Candidatus Iainarchaeaceae</taxon>
        <taxon>Candidatus Iainarchaeum</taxon>
    </lineage>
</organism>
<keyword evidence="4 6" id="KW-1133">Transmembrane helix</keyword>
<dbReference type="SUPFAM" id="SSF144083">
    <property type="entry name" value="Magnesium transport protein CorA, transmembrane region"/>
    <property type="match status" value="1"/>
</dbReference>
<keyword evidence="3 6" id="KW-0812">Transmembrane</keyword>
<sequence length="305" mass="35293">MLEIYKTINGKLKRVSEATNGTWINIAEPNNADLKRLRALTKGADEIIEYMHDADEVPKIERLDRELFILIRTPQKRMAEPEYFTIPLGIILSKRHLITFCTIKNDVIEELKKGEINTGKKIQTVLKLLLVSSRLYLNYLKSINKLSHIIQQDLEKSMKNEELVKLLNLEKSLVYFTTSLRSNLLIISKLTRDKVFTKYEEDRELLEDVRYEYEQAMQMADIYSNILSGMMDAFASIISNNLNRVMKLLTSVTIILMIPTLIASIYGMNIALPFQHSEHAFLITMLISALLSAMGIIIFWRKELF</sequence>
<gene>
    <name evidence="7" type="ORF">DRO07_02595</name>
</gene>
<evidence type="ECO:0000256" key="1">
    <source>
        <dbReference type="ARBA" id="ARBA00004141"/>
    </source>
</evidence>
<dbReference type="Pfam" id="PF01544">
    <property type="entry name" value="CorA"/>
    <property type="match status" value="1"/>
</dbReference>
<dbReference type="Gene3D" id="3.30.460.20">
    <property type="entry name" value="CorA soluble domain-like"/>
    <property type="match status" value="1"/>
</dbReference>
<dbReference type="InterPro" id="IPR045861">
    <property type="entry name" value="CorA_cytoplasmic_dom"/>
</dbReference>
<dbReference type="InterPro" id="IPR045863">
    <property type="entry name" value="CorA_TM1_TM2"/>
</dbReference>
<dbReference type="AlphaFoldDB" id="A0A497JF14"/>
<comment type="caution">
    <text evidence="7">The sequence shown here is derived from an EMBL/GenBank/DDBJ whole genome shotgun (WGS) entry which is preliminary data.</text>
</comment>
<accession>A0A497JF14</accession>
<comment type="similarity">
    <text evidence="2">Belongs to the CorA metal ion transporter (MIT) (TC 1.A.35) family.</text>
</comment>
<dbReference type="Gene3D" id="1.20.58.340">
    <property type="entry name" value="Magnesium transport protein CorA, transmembrane region"/>
    <property type="match status" value="2"/>
</dbReference>
<evidence type="ECO:0000256" key="2">
    <source>
        <dbReference type="ARBA" id="ARBA00009765"/>
    </source>
</evidence>
<dbReference type="GO" id="GO:0046873">
    <property type="term" value="F:metal ion transmembrane transporter activity"/>
    <property type="evidence" value="ECO:0007669"/>
    <property type="project" value="InterPro"/>
</dbReference>
<dbReference type="PANTHER" id="PTHR47891">
    <property type="entry name" value="TRANSPORTER-RELATED"/>
    <property type="match status" value="1"/>
</dbReference>
<dbReference type="CDD" id="cd12827">
    <property type="entry name" value="EcCorA_ZntB-like_u2"/>
    <property type="match status" value="1"/>
</dbReference>
<dbReference type="GO" id="GO:0016020">
    <property type="term" value="C:membrane"/>
    <property type="evidence" value="ECO:0007669"/>
    <property type="project" value="UniProtKB-SubCell"/>
</dbReference>
<dbReference type="InterPro" id="IPR002523">
    <property type="entry name" value="MgTranspt_CorA/ZnTranspt_ZntB"/>
</dbReference>
<dbReference type="InterPro" id="IPR047199">
    <property type="entry name" value="CorA-like"/>
</dbReference>
<proteinExistence type="inferred from homology"/>
<evidence type="ECO:0000313" key="8">
    <source>
        <dbReference type="Proteomes" id="UP000277633"/>
    </source>
</evidence>
<keyword evidence="5 6" id="KW-0472">Membrane</keyword>
<protein>
    <submittedName>
        <fullName evidence="7">Magnesium transporter CorA family protein</fullName>
    </submittedName>
</protein>
<dbReference type="EMBL" id="QMWO01000090">
    <property type="protein sequence ID" value="RLG69222.1"/>
    <property type="molecule type" value="Genomic_DNA"/>
</dbReference>
<reference evidence="7 8" key="1">
    <citation type="submission" date="2018-06" db="EMBL/GenBank/DDBJ databases">
        <title>Extensive metabolic versatility and redundancy in microbially diverse, dynamic hydrothermal sediments.</title>
        <authorList>
            <person name="Dombrowski N."/>
            <person name="Teske A."/>
            <person name="Baker B.J."/>
        </authorList>
    </citation>
    <scope>NUCLEOTIDE SEQUENCE [LARGE SCALE GENOMIC DNA]</scope>
    <source>
        <strain evidence="7">B9_G13</strain>
    </source>
</reference>